<name>A0A645IXB5_9ZZZZ</name>
<comment type="caution">
    <text evidence="1">The sequence shown here is derived from an EMBL/GenBank/DDBJ whole genome shotgun (WGS) entry which is preliminary data.</text>
</comment>
<accession>A0A645IXB5</accession>
<dbReference type="EMBL" id="VSSQ01125370">
    <property type="protein sequence ID" value="MPN55777.1"/>
    <property type="molecule type" value="Genomic_DNA"/>
</dbReference>
<organism evidence="1">
    <name type="scientific">bioreactor metagenome</name>
    <dbReference type="NCBI Taxonomy" id="1076179"/>
    <lineage>
        <taxon>unclassified sequences</taxon>
        <taxon>metagenomes</taxon>
        <taxon>ecological metagenomes</taxon>
    </lineage>
</organism>
<gene>
    <name evidence="1" type="ORF">SDC9_203461</name>
</gene>
<proteinExistence type="predicted"/>
<sequence>MHRVAAFECERDNRVSCFVIGGDALVDLGDHTAALFGAHLHAGYRFFKLRHANCLFAAARGENRRLVEHVFQISAGKAGRALCQNGKLHLFGQRLIARVYL</sequence>
<dbReference type="AlphaFoldDB" id="A0A645IXB5"/>
<reference evidence="1" key="1">
    <citation type="submission" date="2019-08" db="EMBL/GenBank/DDBJ databases">
        <authorList>
            <person name="Kucharzyk K."/>
            <person name="Murdoch R.W."/>
            <person name="Higgins S."/>
            <person name="Loffler F."/>
        </authorList>
    </citation>
    <scope>NUCLEOTIDE SEQUENCE</scope>
</reference>
<protein>
    <submittedName>
        <fullName evidence="1">Uncharacterized protein</fullName>
    </submittedName>
</protein>
<evidence type="ECO:0000313" key="1">
    <source>
        <dbReference type="EMBL" id="MPN55777.1"/>
    </source>
</evidence>